<gene>
    <name evidence="1" type="ORF">NUW54_g934</name>
</gene>
<name>A0ACC1QAR4_9APHY</name>
<dbReference type="EMBL" id="JANSHE010000140">
    <property type="protein sequence ID" value="KAJ3015870.1"/>
    <property type="molecule type" value="Genomic_DNA"/>
</dbReference>
<dbReference type="Proteomes" id="UP001144978">
    <property type="component" value="Unassembled WGS sequence"/>
</dbReference>
<keyword evidence="2" id="KW-1185">Reference proteome</keyword>
<protein>
    <submittedName>
        <fullName evidence="1">Uncharacterized protein</fullName>
    </submittedName>
</protein>
<organism evidence="1 2">
    <name type="scientific">Trametes sanguinea</name>
    <dbReference type="NCBI Taxonomy" id="158606"/>
    <lineage>
        <taxon>Eukaryota</taxon>
        <taxon>Fungi</taxon>
        <taxon>Dikarya</taxon>
        <taxon>Basidiomycota</taxon>
        <taxon>Agaricomycotina</taxon>
        <taxon>Agaricomycetes</taxon>
        <taxon>Polyporales</taxon>
        <taxon>Polyporaceae</taxon>
        <taxon>Trametes</taxon>
    </lineage>
</organism>
<comment type="caution">
    <text evidence="1">The sequence shown here is derived from an EMBL/GenBank/DDBJ whole genome shotgun (WGS) entry which is preliminary data.</text>
</comment>
<reference evidence="1" key="1">
    <citation type="submission" date="2022-08" db="EMBL/GenBank/DDBJ databases">
        <title>Genome Sequence of Pycnoporus sanguineus.</title>
        <authorList>
            <person name="Buettner E."/>
        </authorList>
    </citation>
    <scope>NUCLEOTIDE SEQUENCE</scope>
    <source>
        <strain evidence="1">CG-C14</strain>
    </source>
</reference>
<evidence type="ECO:0000313" key="2">
    <source>
        <dbReference type="Proteomes" id="UP001144978"/>
    </source>
</evidence>
<accession>A0ACC1QAR4</accession>
<evidence type="ECO:0000313" key="1">
    <source>
        <dbReference type="EMBL" id="KAJ3015870.1"/>
    </source>
</evidence>
<proteinExistence type="predicted"/>
<sequence>MRYSRTCPRILVVHPHWLSPSARSEGVPVLRDVCIPHQRLQVESELLIFKRPSAWSAPRFLTPCEIVVPRWTFANFEEHDISWDVGVDVDECDGMEPVALGSSSNPSHTFTLYKADEVITVILFPCPVEESLEKPLHVSMSWEKLQEPAPVLPAGSQALSVAQESAGRCFCDDEHVGAWTDGEKRFTGPSEGLMLTVKLSVWDAHETNGTGIASCGLYALDLQFETLDYSQVWHP</sequence>